<dbReference type="Gene3D" id="3.40.50.300">
    <property type="entry name" value="P-loop containing nucleotide triphosphate hydrolases"/>
    <property type="match status" value="1"/>
</dbReference>
<sequence>MLTFSLSKSLSDNWFQNKLNFTIGLPQCGKSTFAQEWKDTNRVVVNGDNFRLAGYG</sequence>
<organism evidence="1">
    <name type="scientific">marine sediment metagenome</name>
    <dbReference type="NCBI Taxonomy" id="412755"/>
    <lineage>
        <taxon>unclassified sequences</taxon>
        <taxon>metagenomes</taxon>
        <taxon>ecological metagenomes</taxon>
    </lineage>
</organism>
<evidence type="ECO:0000313" key="1">
    <source>
        <dbReference type="EMBL" id="KKM73420.1"/>
    </source>
</evidence>
<proteinExistence type="predicted"/>
<reference evidence="1" key="1">
    <citation type="journal article" date="2015" name="Nature">
        <title>Complex archaea that bridge the gap between prokaryotes and eukaryotes.</title>
        <authorList>
            <person name="Spang A."/>
            <person name="Saw J.H."/>
            <person name="Jorgensen S.L."/>
            <person name="Zaremba-Niedzwiedzka K."/>
            <person name="Martijn J."/>
            <person name="Lind A.E."/>
            <person name="van Eijk R."/>
            <person name="Schleper C."/>
            <person name="Guy L."/>
            <person name="Ettema T.J."/>
        </authorList>
    </citation>
    <scope>NUCLEOTIDE SEQUENCE</scope>
</reference>
<accession>A0A0F9M9S2</accession>
<comment type="caution">
    <text evidence="1">The sequence shown here is derived from an EMBL/GenBank/DDBJ whole genome shotgun (WGS) entry which is preliminary data.</text>
</comment>
<dbReference type="AlphaFoldDB" id="A0A0F9M9S2"/>
<gene>
    <name evidence="1" type="ORF">LCGC14_1410750</name>
</gene>
<protein>
    <submittedName>
        <fullName evidence="1">Uncharacterized protein</fullName>
    </submittedName>
</protein>
<feature type="non-terminal residue" evidence="1">
    <location>
        <position position="56"/>
    </location>
</feature>
<dbReference type="EMBL" id="LAZR01009306">
    <property type="protein sequence ID" value="KKM73420.1"/>
    <property type="molecule type" value="Genomic_DNA"/>
</dbReference>
<dbReference type="InterPro" id="IPR027417">
    <property type="entry name" value="P-loop_NTPase"/>
</dbReference>
<name>A0A0F9M9S2_9ZZZZ</name>